<dbReference type="RefSeq" id="WP_338394495.1">
    <property type="nucleotide sequence ID" value="NZ_AP025314.1"/>
</dbReference>
<dbReference type="Pfam" id="PF19937">
    <property type="entry name" value="GldC-like"/>
    <property type="match status" value="1"/>
</dbReference>
<accession>A0AAU9DAE9</accession>
<reference evidence="1 2" key="1">
    <citation type="submission" date="2021-12" db="EMBL/GenBank/DDBJ databases">
        <title>Genome sequencing of bacteria with rrn-lacking chromosome and rrn-plasmid.</title>
        <authorList>
            <person name="Anda M."/>
            <person name="Iwasaki W."/>
        </authorList>
    </citation>
    <scope>NUCLEOTIDE SEQUENCE [LARGE SCALE GENOMIC DNA]</scope>
    <source>
        <strain evidence="1 2">DSM 100852</strain>
    </source>
</reference>
<proteinExistence type="predicted"/>
<keyword evidence="2" id="KW-1185">Reference proteome</keyword>
<evidence type="ECO:0000313" key="1">
    <source>
        <dbReference type="EMBL" id="BDD09285.1"/>
    </source>
</evidence>
<gene>
    <name evidence="1" type="primary">gldC</name>
    <name evidence="1" type="ORF">FUAX_17170</name>
</gene>
<name>A0AAU9DAE9_9BACT</name>
<sequence length="116" mass="13257">MNRKEIKINVDLDNNNIPEKLSWEADDSTSAGPKPIKAVSVNLWDGENGGQTLRIDLWDKELNTHEMKRFFIDSLGGWSQTLLNSTGDEFMANEINKLCDKLSEHHMKELKKDQGK</sequence>
<protein>
    <submittedName>
        <fullName evidence="1">Gliding motility protein GldC</fullName>
    </submittedName>
</protein>
<dbReference type="AlphaFoldDB" id="A0AAU9DAE9"/>
<dbReference type="KEGG" id="fax:FUAX_17170"/>
<organism evidence="1 2">
    <name type="scientific">Fulvitalea axinellae</name>
    <dbReference type="NCBI Taxonomy" id="1182444"/>
    <lineage>
        <taxon>Bacteria</taxon>
        <taxon>Pseudomonadati</taxon>
        <taxon>Bacteroidota</taxon>
        <taxon>Cytophagia</taxon>
        <taxon>Cytophagales</taxon>
        <taxon>Persicobacteraceae</taxon>
        <taxon>Fulvitalea</taxon>
    </lineage>
</organism>
<dbReference type="InterPro" id="IPR019854">
    <property type="entry name" value="Motility-assoc_prot_GldC"/>
</dbReference>
<dbReference type="Proteomes" id="UP001348817">
    <property type="component" value="Chromosome"/>
</dbReference>
<dbReference type="EMBL" id="AP025314">
    <property type="protein sequence ID" value="BDD09285.1"/>
    <property type="molecule type" value="Genomic_DNA"/>
</dbReference>
<evidence type="ECO:0000313" key="2">
    <source>
        <dbReference type="Proteomes" id="UP001348817"/>
    </source>
</evidence>
<dbReference type="NCBIfam" id="TIGR03515">
    <property type="entry name" value="GldC"/>
    <property type="match status" value="1"/>
</dbReference>